<dbReference type="PANTHER" id="PTHR28055:SF1">
    <property type="entry name" value="ALTERED INHERITANCE OF MITOCHONDRIA PROTEIN 41, MITOCHONDRIAL"/>
    <property type="match status" value="1"/>
</dbReference>
<dbReference type="InterPro" id="IPR003789">
    <property type="entry name" value="Asn/Gln_tRNA_amidoTrase-B-like"/>
</dbReference>
<comment type="subcellular location">
    <subcellularLocation>
        <location evidence="1">Mitochondrion</location>
    </subcellularLocation>
</comment>
<evidence type="ECO:0000313" key="3">
    <source>
        <dbReference type="EMBL" id="KAJ3490382.1"/>
    </source>
</evidence>
<dbReference type="EMBL" id="JANAWD010000029">
    <property type="protein sequence ID" value="KAJ3490382.1"/>
    <property type="molecule type" value="Genomic_DNA"/>
</dbReference>
<dbReference type="Pfam" id="PF09424">
    <property type="entry name" value="YqeY"/>
    <property type="match status" value="1"/>
</dbReference>
<dbReference type="AlphaFoldDB" id="A0AAD5YID3"/>
<keyword evidence="1" id="KW-0496">Mitochondrion</keyword>
<evidence type="ECO:0000313" key="4">
    <source>
        <dbReference type="Proteomes" id="UP001212997"/>
    </source>
</evidence>
<dbReference type="Proteomes" id="UP001212997">
    <property type="component" value="Unassembled WGS sequence"/>
</dbReference>
<reference evidence="3" key="1">
    <citation type="submission" date="2022-07" db="EMBL/GenBank/DDBJ databases">
        <title>Genome Sequence of Physisporinus lineatus.</title>
        <authorList>
            <person name="Buettner E."/>
        </authorList>
    </citation>
    <scope>NUCLEOTIDE SEQUENCE</scope>
    <source>
        <strain evidence="3">VT162</strain>
    </source>
</reference>
<feature type="region of interest" description="Disordered" evidence="2">
    <location>
        <begin position="42"/>
        <end position="62"/>
    </location>
</feature>
<dbReference type="Gene3D" id="1.10.1510.10">
    <property type="entry name" value="Uncharacterised protein YqeY/AIM41 PF09424, N-terminal domain"/>
    <property type="match status" value="1"/>
</dbReference>
<dbReference type="InterPro" id="IPR042184">
    <property type="entry name" value="YqeY/Aim41_N"/>
</dbReference>
<dbReference type="GO" id="GO:0005739">
    <property type="term" value="C:mitochondrion"/>
    <property type="evidence" value="ECO:0007669"/>
    <property type="project" value="UniProtKB-SubCell"/>
</dbReference>
<gene>
    <name evidence="1" type="primary">AIM41</name>
    <name evidence="3" type="ORF">NLI96_g1461</name>
</gene>
<evidence type="ECO:0000256" key="2">
    <source>
        <dbReference type="SAM" id="MobiDB-lite"/>
    </source>
</evidence>
<sequence length="197" mass="21678">MFRIASRRVSVFGLQCRQTVRCYSDASVDIRSKLTSELKSAMKVGTPHGPSGEHIDLSSEQRHGQVNNDSLLSEVYSADKTQPQPLASSAIISILRKAVARRADAAIEFDKASRPELASKERTEVDLLQSLLPPLLPESEIDLKLQEVITEQGITPGDSDSKKNLGKLFKGFYAKVDRSSVDPDLVKRRADALLTSQ</sequence>
<keyword evidence="4" id="KW-1185">Reference proteome</keyword>
<dbReference type="InterPro" id="IPR019004">
    <property type="entry name" value="YqeY/Aim41"/>
</dbReference>
<dbReference type="SUPFAM" id="SSF89095">
    <property type="entry name" value="GatB/YqeY motif"/>
    <property type="match status" value="1"/>
</dbReference>
<accession>A0AAD5YID3</accession>
<dbReference type="GO" id="GO:0016884">
    <property type="term" value="F:carbon-nitrogen ligase activity, with glutamine as amido-N-donor"/>
    <property type="evidence" value="ECO:0007669"/>
    <property type="project" value="UniProtKB-UniRule"/>
</dbReference>
<name>A0AAD5YID3_9APHY</name>
<proteinExistence type="inferred from homology"/>
<comment type="similarity">
    <text evidence="1">Belongs to the AIM41 family.</text>
</comment>
<evidence type="ECO:0000256" key="1">
    <source>
        <dbReference type="RuleBase" id="RU365099"/>
    </source>
</evidence>
<comment type="caution">
    <text evidence="3">The sequence shown here is derived from an EMBL/GenBank/DDBJ whole genome shotgun (WGS) entry which is preliminary data.</text>
</comment>
<organism evidence="3 4">
    <name type="scientific">Meripilus lineatus</name>
    <dbReference type="NCBI Taxonomy" id="2056292"/>
    <lineage>
        <taxon>Eukaryota</taxon>
        <taxon>Fungi</taxon>
        <taxon>Dikarya</taxon>
        <taxon>Basidiomycota</taxon>
        <taxon>Agaricomycotina</taxon>
        <taxon>Agaricomycetes</taxon>
        <taxon>Polyporales</taxon>
        <taxon>Meripilaceae</taxon>
        <taxon>Meripilus</taxon>
    </lineage>
</organism>
<protein>
    <recommendedName>
        <fullName evidence="1">Altered inheritance of mitochondria protein 41</fullName>
    </recommendedName>
</protein>
<feature type="compositionally biased region" description="Basic and acidic residues" evidence="2">
    <location>
        <begin position="51"/>
        <end position="62"/>
    </location>
</feature>
<dbReference type="PANTHER" id="PTHR28055">
    <property type="entry name" value="ALTERED INHERITANCE OF MITOCHONDRIA PROTEIN 41, MITOCHONDRIAL"/>
    <property type="match status" value="1"/>
</dbReference>